<sequence>MKAMIGLLLLFVSLSLQQKDPSKDFCRRFGHQTAVIDRRLYIDGGLVNWNPISQNRNNYTNTWLVFQDLNSSPPGIEVPKLYSNLTKNASMPSVSGAALWQDDVNKKFYLFGGDYYNISPNTPNLLTYDTLLDDWQQVGPPNKPIQSVSYGGWVAISKLGQGFILGGWLSSNSVPGWPGTPLATNSLIKYNMDTNDWTNSTGPADSIPRAEGVMLYVPASDDGLLVYFGGLTAPLNNGTTLAAPMSLIHIYDIRSSKWYTQTAGGDVPSSRRKFCAGAVWAPDQSSYNIYLYGGMGFGANSSGFDDVYILTMPSFKWIKWWESSAGGKPHHSLSCNVVGGQMLIIGGTFPLGDDCDSPSVWGTHNLDLGKNSGKMWKGYSLNITSYVVPPEIISVVGGSSLGGATATAPSAGFDNGDLGVYFAQKASVAVRSPTRSLTHVTSAPPNPESPHLLSTGAIVGIAIGGLILLLALLLAGCCFIHRHRKKHADPGDPLPAEIATNPAPTYSHLPLRNPTTPYSDQGEHQQSYQLATNAPPVELSVNNYEMQMQKVNPDAITIHQMLDNNPPSPHHISPSLSPHPSYNNVQADDVSPHGYGGQVSPAPTYSSSLGKGGRKLVATNQTFYSP</sequence>
<evidence type="ECO:0000256" key="2">
    <source>
        <dbReference type="ARBA" id="ARBA00023004"/>
    </source>
</evidence>
<feature type="chain" id="PRO_5009447352" description="Cell wall anchored protein" evidence="5">
    <location>
        <begin position="18"/>
        <end position="626"/>
    </location>
</feature>
<gene>
    <name evidence="6" type="ORF">RAG0_16264</name>
</gene>
<dbReference type="GO" id="GO:0019760">
    <property type="term" value="P:glucosinolate metabolic process"/>
    <property type="evidence" value="ECO:0007669"/>
    <property type="project" value="UniProtKB-ARBA"/>
</dbReference>
<keyword evidence="5" id="KW-0732">Signal</keyword>
<feature type="signal peptide" evidence="5">
    <location>
        <begin position="1"/>
        <end position="17"/>
    </location>
</feature>
<dbReference type="InterPro" id="IPR015915">
    <property type="entry name" value="Kelch-typ_b-propeller"/>
</dbReference>
<feature type="region of interest" description="Disordered" evidence="3">
    <location>
        <begin position="562"/>
        <end position="613"/>
    </location>
</feature>
<keyword evidence="4" id="KW-0472">Membrane</keyword>
<keyword evidence="1" id="KW-0677">Repeat</keyword>
<protein>
    <recommendedName>
        <fullName evidence="8">Cell wall anchored protein</fullName>
    </recommendedName>
</protein>
<dbReference type="PANTHER" id="PTHR47435:SF4">
    <property type="entry name" value="KELCH REPEAT PROTEIN (AFU_ORTHOLOGUE AFUA_5G12780)"/>
    <property type="match status" value="1"/>
</dbReference>
<feature type="compositionally biased region" description="Polar residues" evidence="3">
    <location>
        <begin position="513"/>
        <end position="528"/>
    </location>
</feature>
<feature type="region of interest" description="Disordered" evidence="3">
    <location>
        <begin position="486"/>
        <end position="528"/>
    </location>
</feature>
<reference evidence="7" key="1">
    <citation type="submission" date="2016-03" db="EMBL/GenBank/DDBJ databases">
        <authorList>
            <person name="Guldener U."/>
        </authorList>
    </citation>
    <scope>NUCLEOTIDE SEQUENCE [LARGE SCALE GENOMIC DNA]</scope>
    <source>
        <strain evidence="7">04CH-RAC-A.6.1</strain>
    </source>
</reference>
<keyword evidence="4" id="KW-1133">Transmembrane helix</keyword>
<keyword evidence="7" id="KW-1185">Reference proteome</keyword>
<dbReference type="InterPro" id="IPR011043">
    <property type="entry name" value="Gal_Oxase/kelch_b-propeller"/>
</dbReference>
<dbReference type="PANTHER" id="PTHR47435">
    <property type="entry name" value="KELCH REPEAT PROTEIN (AFU_ORTHOLOGUE AFUA_5G12780)"/>
    <property type="match status" value="1"/>
</dbReference>
<dbReference type="OrthoDB" id="10251809at2759"/>
<evidence type="ECO:0000313" key="7">
    <source>
        <dbReference type="Proteomes" id="UP000178912"/>
    </source>
</evidence>
<evidence type="ECO:0000256" key="4">
    <source>
        <dbReference type="SAM" id="Phobius"/>
    </source>
</evidence>
<feature type="transmembrane region" description="Helical" evidence="4">
    <location>
        <begin position="452"/>
        <end position="480"/>
    </location>
</feature>
<evidence type="ECO:0008006" key="8">
    <source>
        <dbReference type="Google" id="ProtNLM"/>
    </source>
</evidence>
<dbReference type="Pfam" id="PF24681">
    <property type="entry name" value="Kelch_KLHDC2_KLHL20_DRC7"/>
    <property type="match status" value="1"/>
</dbReference>
<dbReference type="Gene3D" id="2.120.10.80">
    <property type="entry name" value="Kelch-type beta propeller"/>
    <property type="match status" value="1"/>
</dbReference>
<keyword evidence="2" id="KW-0408">Iron</keyword>
<accession>A0A1E1LPL4</accession>
<organism evidence="6 7">
    <name type="scientific">Rhynchosporium agropyri</name>
    <dbReference type="NCBI Taxonomy" id="914238"/>
    <lineage>
        <taxon>Eukaryota</taxon>
        <taxon>Fungi</taxon>
        <taxon>Dikarya</taxon>
        <taxon>Ascomycota</taxon>
        <taxon>Pezizomycotina</taxon>
        <taxon>Leotiomycetes</taxon>
        <taxon>Helotiales</taxon>
        <taxon>Ploettnerulaceae</taxon>
        <taxon>Rhynchosporium</taxon>
    </lineage>
</organism>
<evidence type="ECO:0000256" key="5">
    <source>
        <dbReference type="SAM" id="SignalP"/>
    </source>
</evidence>
<evidence type="ECO:0000256" key="3">
    <source>
        <dbReference type="SAM" id="MobiDB-lite"/>
    </source>
</evidence>
<evidence type="ECO:0000256" key="1">
    <source>
        <dbReference type="ARBA" id="ARBA00022737"/>
    </source>
</evidence>
<dbReference type="Proteomes" id="UP000178912">
    <property type="component" value="Unassembled WGS sequence"/>
</dbReference>
<evidence type="ECO:0000313" key="6">
    <source>
        <dbReference type="EMBL" id="CZT12447.1"/>
    </source>
</evidence>
<dbReference type="EMBL" id="FJUX01000161">
    <property type="protein sequence ID" value="CZT12447.1"/>
    <property type="molecule type" value="Genomic_DNA"/>
</dbReference>
<dbReference type="AlphaFoldDB" id="A0A1E1LPL4"/>
<name>A0A1E1LPL4_9HELO</name>
<dbReference type="SUPFAM" id="SSF50965">
    <property type="entry name" value="Galactose oxidase, central domain"/>
    <property type="match status" value="2"/>
</dbReference>
<feature type="compositionally biased region" description="Low complexity" evidence="3">
    <location>
        <begin position="570"/>
        <end position="581"/>
    </location>
</feature>
<keyword evidence="4" id="KW-0812">Transmembrane</keyword>
<proteinExistence type="predicted"/>